<dbReference type="EMBL" id="JAIZPD010000001">
    <property type="protein sequence ID" value="KAH0967915.1"/>
    <property type="molecule type" value="Genomic_DNA"/>
</dbReference>
<dbReference type="Proteomes" id="UP000824596">
    <property type="component" value="Unassembled WGS sequence"/>
</dbReference>
<dbReference type="RefSeq" id="XP_044725428.1">
    <property type="nucleotide sequence ID" value="XM_044859028.1"/>
</dbReference>
<proteinExistence type="predicted"/>
<dbReference type="OrthoDB" id="5342847at2759"/>
<sequence length="239" mass="27500">MALSLSQIKAVVERRKLHMKREEKSKKWVLSLEEKSEYRFSALGAGTGKHVFRVHDGTSDLNWVFCFATFPGNKNTEQDIKAEMEILLRLGKEDVVVPSPFRKGEEGMAGFVEFKLDNPDADFNGTTYGFFLEYLDLDKRYVEMVKKGADKNARGKWLQQTIDANMISKQNINTTKRSFQKIRSAWLTKQWGDFQTVYDRTTGALMVIDPNNDTTSKDVTEFILEQWKIYLDTVGEVSL</sequence>
<gene>
    <name evidence="1" type="ORF">HRG_00557</name>
</gene>
<reference evidence="1" key="1">
    <citation type="submission" date="2021-09" db="EMBL/GenBank/DDBJ databases">
        <title>A high-quality genome of the endoparasitic fungus Hirsutella rhossiliensis with a comparison of Hirsutella genomes reveals transposable elements contributing to genome size variation.</title>
        <authorList>
            <person name="Lin R."/>
            <person name="Jiao Y."/>
            <person name="Sun X."/>
            <person name="Ling J."/>
            <person name="Xie B."/>
            <person name="Cheng X."/>
        </authorList>
    </citation>
    <scope>NUCLEOTIDE SEQUENCE</scope>
    <source>
        <strain evidence="1">HR02</strain>
    </source>
</reference>
<comment type="caution">
    <text evidence="1">The sequence shown here is derived from an EMBL/GenBank/DDBJ whole genome shotgun (WGS) entry which is preliminary data.</text>
</comment>
<dbReference type="GeneID" id="68349686"/>
<keyword evidence="2" id="KW-1185">Reference proteome</keyword>
<accession>A0A9P8N6V9</accession>
<protein>
    <submittedName>
        <fullName evidence="1">Uncharacterized protein</fullName>
    </submittedName>
</protein>
<name>A0A9P8N6V9_9HYPO</name>
<evidence type="ECO:0000313" key="1">
    <source>
        <dbReference type="EMBL" id="KAH0967915.1"/>
    </source>
</evidence>
<organism evidence="1 2">
    <name type="scientific">Hirsutella rhossiliensis</name>
    <dbReference type="NCBI Taxonomy" id="111463"/>
    <lineage>
        <taxon>Eukaryota</taxon>
        <taxon>Fungi</taxon>
        <taxon>Dikarya</taxon>
        <taxon>Ascomycota</taxon>
        <taxon>Pezizomycotina</taxon>
        <taxon>Sordariomycetes</taxon>
        <taxon>Hypocreomycetidae</taxon>
        <taxon>Hypocreales</taxon>
        <taxon>Ophiocordycipitaceae</taxon>
        <taxon>Hirsutella</taxon>
    </lineage>
</organism>
<evidence type="ECO:0000313" key="2">
    <source>
        <dbReference type="Proteomes" id="UP000824596"/>
    </source>
</evidence>
<dbReference type="AlphaFoldDB" id="A0A9P8N6V9"/>